<evidence type="ECO:0000259" key="5">
    <source>
        <dbReference type="Pfam" id="PF13525"/>
    </source>
</evidence>
<reference evidence="6 7" key="1">
    <citation type="submission" date="2015-03" db="EMBL/GenBank/DDBJ databases">
        <title>Genome assembly of Sandaracinus amylolyticus DSM 53668.</title>
        <authorList>
            <person name="Sharma G."/>
            <person name="Subramanian S."/>
        </authorList>
    </citation>
    <scope>NUCLEOTIDE SEQUENCE [LARGE SCALE GENOMIC DNA]</scope>
    <source>
        <strain evidence="6 7">DSM 53668</strain>
    </source>
</reference>
<dbReference type="KEGG" id="samy:DB32_006319"/>
<dbReference type="PROSITE" id="PS51257">
    <property type="entry name" value="PROKAR_LIPOPROTEIN"/>
    <property type="match status" value="1"/>
</dbReference>
<keyword evidence="3" id="KW-0998">Cell outer membrane</keyword>
<dbReference type="InterPro" id="IPR017689">
    <property type="entry name" value="BamD"/>
</dbReference>
<dbReference type="AlphaFoldDB" id="A0A0F6YL95"/>
<keyword evidence="2" id="KW-0472">Membrane</keyword>
<dbReference type="InterPro" id="IPR011990">
    <property type="entry name" value="TPR-like_helical_dom_sf"/>
</dbReference>
<dbReference type="Proteomes" id="UP000034883">
    <property type="component" value="Chromosome"/>
</dbReference>
<dbReference type="NCBIfam" id="TIGR03302">
    <property type="entry name" value="OM_YfiO"/>
    <property type="match status" value="1"/>
</dbReference>
<evidence type="ECO:0000256" key="4">
    <source>
        <dbReference type="SAM" id="MobiDB-lite"/>
    </source>
</evidence>
<sequence length="368" mass="41271">MPDLRLYAPVALVLALAACGGSQQGAALSYGESARRDYERALAAVEDNDCLTAAPLLQNVRREYPYSRYAALAELRLADCELSQQHYTEAIRAYRSFIRQRPTHAEIDTANYSIARAYFQQIPTDFFLSPPPEERDQAATRSALRVVRRFLADYPESEHVEDARRIERQVLDLLARHELYVASYYLNRDQPHATISRIQTLLSEYDGSGVVPEALLLMGRTYLHMREQRDARLAFGELVDRFPRSGYAVQARNYLRTMGSTDPVDAPEPEDQPRRPSGGRGIEPGTDIDDVTGDDRSGLGGSGTPGTDSLEDTSEMGIEVRGTDVEAADLERGRTSGAIEEDIQREERERAADEIEEDIADQQREEEP</sequence>
<dbReference type="SUPFAM" id="SSF48452">
    <property type="entry name" value="TPR-like"/>
    <property type="match status" value="1"/>
</dbReference>
<dbReference type="OrthoDB" id="9781894at2"/>
<dbReference type="RefSeq" id="WP_053236243.1">
    <property type="nucleotide sequence ID" value="NZ_CP011125.1"/>
</dbReference>
<proteinExistence type="predicted"/>
<accession>A0A0F6YL95</accession>
<dbReference type="EMBL" id="CP011125">
    <property type="protein sequence ID" value="AKF09170.1"/>
    <property type="molecule type" value="Genomic_DNA"/>
</dbReference>
<dbReference type="STRING" id="927083.DB32_006319"/>
<evidence type="ECO:0000256" key="1">
    <source>
        <dbReference type="ARBA" id="ARBA00022729"/>
    </source>
</evidence>
<feature type="compositionally biased region" description="Basic and acidic residues" evidence="4">
    <location>
        <begin position="321"/>
        <end position="334"/>
    </location>
</feature>
<keyword evidence="7" id="KW-1185">Reference proteome</keyword>
<evidence type="ECO:0000313" key="7">
    <source>
        <dbReference type="Proteomes" id="UP000034883"/>
    </source>
</evidence>
<organism evidence="6 7">
    <name type="scientific">Sandaracinus amylolyticus</name>
    <dbReference type="NCBI Taxonomy" id="927083"/>
    <lineage>
        <taxon>Bacteria</taxon>
        <taxon>Pseudomonadati</taxon>
        <taxon>Myxococcota</taxon>
        <taxon>Polyangia</taxon>
        <taxon>Polyangiales</taxon>
        <taxon>Sandaracinaceae</taxon>
        <taxon>Sandaracinus</taxon>
    </lineage>
</organism>
<dbReference type="InterPro" id="IPR039565">
    <property type="entry name" value="BamD-like"/>
</dbReference>
<keyword evidence="1" id="KW-0732">Signal</keyword>
<evidence type="ECO:0000256" key="3">
    <source>
        <dbReference type="ARBA" id="ARBA00023237"/>
    </source>
</evidence>
<protein>
    <recommendedName>
        <fullName evidence="5">Outer membrane lipoprotein BamD-like domain-containing protein</fullName>
    </recommendedName>
</protein>
<evidence type="ECO:0000313" key="6">
    <source>
        <dbReference type="EMBL" id="AKF09170.1"/>
    </source>
</evidence>
<gene>
    <name evidence="6" type="ORF">DB32_006319</name>
</gene>
<feature type="region of interest" description="Disordered" evidence="4">
    <location>
        <begin position="258"/>
        <end position="368"/>
    </location>
</feature>
<feature type="domain" description="Outer membrane lipoprotein BamD-like" evidence="5">
    <location>
        <begin position="37"/>
        <end position="230"/>
    </location>
</feature>
<name>A0A0F6YL95_9BACT</name>
<dbReference type="Pfam" id="PF13525">
    <property type="entry name" value="YfiO"/>
    <property type="match status" value="1"/>
</dbReference>
<evidence type="ECO:0000256" key="2">
    <source>
        <dbReference type="ARBA" id="ARBA00023136"/>
    </source>
</evidence>
<dbReference type="Gene3D" id="1.25.40.10">
    <property type="entry name" value="Tetratricopeptide repeat domain"/>
    <property type="match status" value="1"/>
</dbReference>